<dbReference type="VEuPathDB" id="FungiDB:BDEG_24065"/>
<gene>
    <name evidence="3" type="ORF">BDEG_24065</name>
</gene>
<dbReference type="InterPro" id="IPR008532">
    <property type="entry name" value="NFACT_RNA-bd"/>
</dbReference>
<evidence type="ECO:0000259" key="2">
    <source>
        <dbReference type="Pfam" id="PF05670"/>
    </source>
</evidence>
<organism evidence="3 4">
    <name type="scientific">Batrachochytrium dendrobatidis (strain JEL423)</name>
    <dbReference type="NCBI Taxonomy" id="403673"/>
    <lineage>
        <taxon>Eukaryota</taxon>
        <taxon>Fungi</taxon>
        <taxon>Fungi incertae sedis</taxon>
        <taxon>Chytridiomycota</taxon>
        <taxon>Chytridiomycota incertae sedis</taxon>
        <taxon>Chytridiomycetes</taxon>
        <taxon>Rhizophydiales</taxon>
        <taxon>Rhizophydiales incertae sedis</taxon>
        <taxon>Batrachochytrium</taxon>
    </lineage>
</organism>
<proteinExistence type="inferred from homology"/>
<comment type="similarity">
    <text evidence="1">Belongs to the CCDC25 family.</text>
</comment>
<dbReference type="Proteomes" id="UP000077115">
    <property type="component" value="Unassembled WGS sequence"/>
</dbReference>
<dbReference type="InterPro" id="IPR039730">
    <property type="entry name" value="Jlp2/Ccd25"/>
</dbReference>
<dbReference type="eggNOG" id="KOG3272">
    <property type="taxonomic scope" value="Eukaryota"/>
</dbReference>
<evidence type="ECO:0000313" key="4">
    <source>
        <dbReference type="Proteomes" id="UP000077115"/>
    </source>
</evidence>
<dbReference type="Pfam" id="PF05670">
    <property type="entry name" value="NFACT-R_1"/>
    <property type="match status" value="1"/>
</dbReference>
<dbReference type="EMBL" id="DS022304">
    <property type="protein sequence ID" value="OAJ40316.1"/>
    <property type="molecule type" value="Genomic_DNA"/>
</dbReference>
<evidence type="ECO:0000313" key="3">
    <source>
        <dbReference type="EMBL" id="OAJ40316.1"/>
    </source>
</evidence>
<sequence length="225" mass="26336">MYYFTSTAVSIYCLTVNRSATNPPAKIYMGKDKYENEELIKYGWETDVWFHVDKLSSAHIYLRLEKDQSWDAIPEALLTDLAQLTKANSIEGNKKDNLTIIYTPWSNLKKTPGMETGQVTFHKNNVVKRVHIEKRVNEIVNRLNKTRVETYPELAEEKIQHQRDIRAAGKQTEQKIKLEHKLYIKEKRKEKEMFDYGLVIKEDHMYSNKSAAGGRSVQEIEDDFM</sequence>
<reference evidence="3 4" key="2">
    <citation type="submission" date="2016-05" db="EMBL/GenBank/DDBJ databases">
        <title>Lineage-specific infection strategies underlie the spectrum of fungal disease in amphibians.</title>
        <authorList>
            <person name="Cuomo C.A."/>
            <person name="Farrer R.A."/>
            <person name="James T."/>
            <person name="Longcore J."/>
            <person name="Birren B."/>
        </authorList>
    </citation>
    <scope>NUCLEOTIDE SEQUENCE [LARGE SCALE GENOMIC DNA]</scope>
    <source>
        <strain evidence="3 4">JEL423</strain>
    </source>
</reference>
<dbReference type="PANTHER" id="PTHR13049">
    <property type="entry name" value="DUF814-RELATED"/>
    <property type="match status" value="1"/>
</dbReference>
<evidence type="ECO:0000256" key="1">
    <source>
        <dbReference type="ARBA" id="ARBA00008998"/>
    </source>
</evidence>
<dbReference type="PANTHER" id="PTHR13049:SF2">
    <property type="entry name" value="COILED-COIL DOMAIN-CONTAINING PROTEIN 25"/>
    <property type="match status" value="1"/>
</dbReference>
<name>A0A177WKG7_BATDL</name>
<reference evidence="3 4" key="1">
    <citation type="submission" date="2006-10" db="EMBL/GenBank/DDBJ databases">
        <title>The Genome Sequence of Batrachochytrium dendrobatidis JEL423.</title>
        <authorList>
            <consortium name="The Broad Institute Genome Sequencing Platform"/>
            <person name="Birren B."/>
            <person name="Lander E."/>
            <person name="Galagan J."/>
            <person name="Cuomo C."/>
            <person name="Devon K."/>
            <person name="Jaffe D."/>
            <person name="Butler J."/>
            <person name="Alvarez P."/>
            <person name="Gnerre S."/>
            <person name="Grabherr M."/>
            <person name="Kleber M."/>
            <person name="Mauceli E."/>
            <person name="Brockman W."/>
            <person name="Young S."/>
            <person name="LaButti K."/>
            <person name="Sykes S."/>
            <person name="DeCaprio D."/>
            <person name="Crawford M."/>
            <person name="Koehrsen M."/>
            <person name="Engels R."/>
            <person name="Montgomery P."/>
            <person name="Pearson M."/>
            <person name="Howarth C."/>
            <person name="Larson L."/>
            <person name="White J."/>
            <person name="O'Leary S."/>
            <person name="Kodira C."/>
            <person name="Zeng Q."/>
            <person name="Yandava C."/>
            <person name="Alvarado L."/>
            <person name="Longcore J."/>
            <person name="James T."/>
        </authorList>
    </citation>
    <scope>NUCLEOTIDE SEQUENCE [LARGE SCALE GENOMIC DNA]</scope>
    <source>
        <strain evidence="3 4">JEL423</strain>
    </source>
</reference>
<dbReference type="OrthoDB" id="200398at2759"/>
<protein>
    <recommendedName>
        <fullName evidence="2">NFACT RNA-binding domain-containing protein</fullName>
    </recommendedName>
</protein>
<feature type="domain" description="NFACT RNA-binding" evidence="2">
    <location>
        <begin position="25"/>
        <end position="122"/>
    </location>
</feature>
<dbReference type="AlphaFoldDB" id="A0A177WKG7"/>
<accession>A0A177WKG7</accession>